<gene>
    <name evidence="4" type="ORF">C9J18_02175</name>
    <name evidence="3" type="ORF">CTM96_01435</name>
</gene>
<dbReference type="EMBL" id="PYMO01000001">
    <property type="protein sequence ID" value="PSU27414.1"/>
    <property type="molecule type" value="Genomic_DNA"/>
</dbReference>
<dbReference type="InterPro" id="IPR053196">
    <property type="entry name" value="Lipoprotein_YbaY-like"/>
</dbReference>
<keyword evidence="5" id="KW-1185">Reference proteome</keyword>
<evidence type="ECO:0000313" key="6">
    <source>
        <dbReference type="Proteomes" id="UP000241618"/>
    </source>
</evidence>
<dbReference type="Pfam" id="PF09619">
    <property type="entry name" value="YscW"/>
    <property type="match status" value="1"/>
</dbReference>
<dbReference type="AlphaFoldDB" id="A0A2T3JY25"/>
<dbReference type="GeneID" id="57351863"/>
<dbReference type="Proteomes" id="UP000241618">
    <property type="component" value="Unassembled WGS sequence"/>
</dbReference>
<protein>
    <submittedName>
        <fullName evidence="4">META domain-containing protein</fullName>
    </submittedName>
</protein>
<reference evidence="5 6" key="1">
    <citation type="submission" date="2018-03" db="EMBL/GenBank/DDBJ databases">
        <title>Whole genome sequencing of Histamine producing bacteria.</title>
        <authorList>
            <person name="Butler K."/>
        </authorList>
    </citation>
    <scope>NUCLEOTIDE SEQUENCE [LARGE SCALE GENOMIC DNA]</scope>
    <source>
        <strain evidence="4 6">FS-6.1</strain>
        <strain evidence="3 5">FS-6.2</strain>
    </source>
</reference>
<dbReference type="InterPro" id="IPR039366">
    <property type="entry name" value="Pilotin"/>
</dbReference>
<name>A0A2T3JY25_PHOPO</name>
<evidence type="ECO:0000256" key="1">
    <source>
        <dbReference type="SAM" id="SignalP"/>
    </source>
</evidence>
<dbReference type="PANTHER" id="PTHR38013:SF1">
    <property type="entry name" value="GLYCOPROTEIN_POLYSACCHARIDE METABOLISM"/>
    <property type="match status" value="1"/>
</dbReference>
<evidence type="ECO:0000313" key="3">
    <source>
        <dbReference type="EMBL" id="PSU27414.1"/>
    </source>
</evidence>
<evidence type="ECO:0000313" key="5">
    <source>
        <dbReference type="Proteomes" id="UP000241405"/>
    </source>
</evidence>
<organism evidence="4 6">
    <name type="scientific">Photobacterium phosphoreum</name>
    <dbReference type="NCBI Taxonomy" id="659"/>
    <lineage>
        <taxon>Bacteria</taxon>
        <taxon>Pseudomonadati</taxon>
        <taxon>Pseudomonadota</taxon>
        <taxon>Gammaproteobacteria</taxon>
        <taxon>Vibrionales</taxon>
        <taxon>Vibrionaceae</taxon>
        <taxon>Photobacterium</taxon>
    </lineage>
</organism>
<dbReference type="Gene3D" id="2.40.128.270">
    <property type="match status" value="1"/>
</dbReference>
<dbReference type="EMBL" id="PYMP01000001">
    <property type="protein sequence ID" value="PSU54310.1"/>
    <property type="molecule type" value="Genomic_DNA"/>
</dbReference>
<dbReference type="RefSeq" id="WP_045026629.1">
    <property type="nucleotide sequence ID" value="NZ_CAMQXB010000001.1"/>
</dbReference>
<dbReference type="InterPro" id="IPR005184">
    <property type="entry name" value="DUF306_Meta_HslJ"/>
</dbReference>
<sequence>MAFKLKKVVVATSVILSALMLQACNDKDATVNVPQQPAAVVVKAEKADMKPLDVSVIYLDRRMLPPGAVLNVALEDVSLADAPSVTLSTESMDIAGSPPYPVTLNYDANKVKANHRYNVRATVKVDNTLIMTSTSAMDPFAADAKQPLEVKLDRVAPAQNAAPQADQPTLAGPQWQLVTLSGQTVKPGAGGDSAFIQFDATAKSANGFSGCNNFHSAVESQTATTLTLGQAASTRKMCMDGMELEQAFLATLPKFATYSINNNILSIKDSNANIIATFKTK</sequence>
<dbReference type="Proteomes" id="UP000241405">
    <property type="component" value="Unassembled WGS sequence"/>
</dbReference>
<feature type="chain" id="PRO_5041066440" evidence="1">
    <location>
        <begin position="24"/>
        <end position="281"/>
    </location>
</feature>
<dbReference type="OrthoDB" id="5348860at2"/>
<accession>A0A2T3JY25</accession>
<dbReference type="Pfam" id="PF03724">
    <property type="entry name" value="META"/>
    <property type="match status" value="1"/>
</dbReference>
<evidence type="ECO:0000259" key="2">
    <source>
        <dbReference type="Pfam" id="PF03724"/>
    </source>
</evidence>
<proteinExistence type="predicted"/>
<feature type="domain" description="DUF306" evidence="2">
    <location>
        <begin position="169"/>
        <end position="278"/>
    </location>
</feature>
<keyword evidence="1" id="KW-0732">Signal</keyword>
<feature type="signal peptide" evidence="1">
    <location>
        <begin position="1"/>
        <end position="23"/>
    </location>
</feature>
<evidence type="ECO:0000313" key="4">
    <source>
        <dbReference type="EMBL" id="PSU54310.1"/>
    </source>
</evidence>
<comment type="caution">
    <text evidence="4">The sequence shown here is derived from an EMBL/GenBank/DDBJ whole genome shotgun (WGS) entry which is preliminary data.</text>
</comment>
<dbReference type="InterPro" id="IPR038670">
    <property type="entry name" value="HslJ-like_sf"/>
</dbReference>
<dbReference type="PROSITE" id="PS51257">
    <property type="entry name" value="PROKAR_LIPOPROTEIN"/>
    <property type="match status" value="1"/>
</dbReference>
<dbReference type="PANTHER" id="PTHR38013">
    <property type="entry name" value="GLYCOPROTEIN/POLYSACCHARIDE METABOLISM"/>
    <property type="match status" value="1"/>
</dbReference>